<dbReference type="EMBL" id="KZ819686">
    <property type="protein sequence ID" value="PWN54409.1"/>
    <property type="molecule type" value="Genomic_DNA"/>
</dbReference>
<accession>A0ACD0P8N1</accession>
<proteinExistence type="predicted"/>
<dbReference type="Proteomes" id="UP000245626">
    <property type="component" value="Unassembled WGS sequence"/>
</dbReference>
<reference evidence="1 2" key="1">
    <citation type="journal article" date="2018" name="Mol. Biol. Evol.">
        <title>Broad Genomic Sampling Reveals a Smut Pathogenic Ancestry of the Fungal Clade Ustilaginomycotina.</title>
        <authorList>
            <person name="Kijpornyongpan T."/>
            <person name="Mondo S.J."/>
            <person name="Barry K."/>
            <person name="Sandor L."/>
            <person name="Lee J."/>
            <person name="Lipzen A."/>
            <person name="Pangilinan J."/>
            <person name="LaButti K."/>
            <person name="Hainaut M."/>
            <person name="Henrissat B."/>
            <person name="Grigoriev I.V."/>
            <person name="Spatafora J.W."/>
            <person name="Aime M.C."/>
        </authorList>
    </citation>
    <scope>NUCLEOTIDE SEQUENCE [LARGE SCALE GENOMIC DNA]</scope>
    <source>
        <strain evidence="1 2">SA 807</strain>
    </source>
</reference>
<name>A0ACD0P8N1_9BASI</name>
<protein>
    <submittedName>
        <fullName evidence="1">Alpha/beta-hydrolase</fullName>
    </submittedName>
</protein>
<gene>
    <name evidence="1" type="ORF">IE53DRAFT_359238</name>
</gene>
<organism evidence="1 2">
    <name type="scientific">Violaceomyces palustris</name>
    <dbReference type="NCBI Taxonomy" id="1673888"/>
    <lineage>
        <taxon>Eukaryota</taxon>
        <taxon>Fungi</taxon>
        <taxon>Dikarya</taxon>
        <taxon>Basidiomycota</taxon>
        <taxon>Ustilaginomycotina</taxon>
        <taxon>Ustilaginomycetes</taxon>
        <taxon>Violaceomycetales</taxon>
        <taxon>Violaceomycetaceae</taxon>
        <taxon>Violaceomyces</taxon>
    </lineage>
</organism>
<sequence>MVRIALHLGICHSTLATITFYLGLATLAASALPNTPPSYQQYQRQHQSPLNPESRLPPYLTLPSTPKLPDGGHRSRLERPDGSSIWHVRYPAIWHHNNQRRPTVTFLHGGFSNSDYWGIQIEKLLGQYPILAIDSRGHGRSTEADDQPITYEAMTEDVVAVLDHLGIDSTVLVGWSDGGIIGLDMALRHRQRLKSLFAFGASYSYSNINTTIDQSHVFNRFLNRTEREYRKLNPRPDHLATFEAKMNTMWATLPDWDQSTFEGLVSGGPTDGEEQQPLIFIVDGAEEEAVNRTTAPTLHDWIPGSGLTILPLVSHFGFMQDPSTFNAMLERFLEW</sequence>
<evidence type="ECO:0000313" key="2">
    <source>
        <dbReference type="Proteomes" id="UP000245626"/>
    </source>
</evidence>
<evidence type="ECO:0000313" key="1">
    <source>
        <dbReference type="EMBL" id="PWN54409.1"/>
    </source>
</evidence>
<keyword evidence="2" id="KW-1185">Reference proteome</keyword>